<keyword evidence="1" id="KW-0175">Coiled coil</keyword>
<accession>A0ABY1UNM2</accession>
<gene>
    <name evidence="3" type="ORF">PGABG01_0708900</name>
</gene>
<organism evidence="3 4">
    <name type="scientific">Plasmodium gaboni</name>
    <dbReference type="NCBI Taxonomy" id="647221"/>
    <lineage>
        <taxon>Eukaryota</taxon>
        <taxon>Sar</taxon>
        <taxon>Alveolata</taxon>
        <taxon>Apicomplexa</taxon>
        <taxon>Aconoidasida</taxon>
        <taxon>Haemosporida</taxon>
        <taxon>Plasmodiidae</taxon>
        <taxon>Plasmodium</taxon>
        <taxon>Plasmodium (Laverania)</taxon>
    </lineage>
</organism>
<dbReference type="EMBL" id="LT969430">
    <property type="protein sequence ID" value="SOV12845.1"/>
    <property type="molecule type" value="Genomic_DNA"/>
</dbReference>
<feature type="transmembrane region" description="Helical" evidence="2">
    <location>
        <begin position="154"/>
        <end position="172"/>
    </location>
</feature>
<proteinExistence type="predicted"/>
<reference evidence="3" key="1">
    <citation type="submission" date="2016-09" db="EMBL/GenBank/DDBJ databases">
        <authorList>
            <consortium name="Pathogen Informatics"/>
            <person name="Sun Q."/>
            <person name="Inoue M."/>
        </authorList>
    </citation>
    <scope>NUCLEOTIDE SEQUENCE</scope>
</reference>
<dbReference type="Proteomes" id="UP000831156">
    <property type="component" value="Chromosome 7"/>
</dbReference>
<evidence type="ECO:0000313" key="3">
    <source>
        <dbReference type="EMBL" id="SOV12845.1"/>
    </source>
</evidence>
<keyword evidence="2" id="KW-0812">Transmembrane</keyword>
<feature type="coiled-coil region" evidence="1">
    <location>
        <begin position="407"/>
        <end position="437"/>
    </location>
</feature>
<evidence type="ECO:0000256" key="1">
    <source>
        <dbReference type="SAM" id="Coils"/>
    </source>
</evidence>
<keyword evidence="4" id="KW-1185">Reference proteome</keyword>
<name>A0ABY1UNM2_9APIC</name>
<protein>
    <submittedName>
        <fullName evidence="3">Uncharacterized protein</fullName>
    </submittedName>
</protein>
<evidence type="ECO:0000256" key="2">
    <source>
        <dbReference type="SAM" id="Phobius"/>
    </source>
</evidence>
<keyword evidence="2" id="KW-0472">Membrane</keyword>
<sequence length="466" mass="56230">MNSSVLRNLQIPFYIKNGQKRCCDLFLMNMVVNNRHMKYITNMKQQNYSSFICKRNNNNNNNNNLWYKEERYMFNIKPNLNYNNYKMFSSNVKKKRIGNKSFEERNMTKDVEYIYQNNNSDFFFDSDEKSSYINNSQMEYEKKKKNKKRSKIKLLFYSFNIIFGGYVIYKIYKNDLNLSKAEEDIIKDIINILYSNEEKISIRNSKFLTCLNDELNRQIAMYFIQLDTDKKSGFLRSDAIQLLLELNIKEEYPIIKKFIKNGIGKNNDEKKLSGCSLQEFAELIENIILTNKSPVIDEQEENKTPTFKNEKEYYMYMSQKYLDMLVNFIKTTNLYLYYQMNKQRKNNDINSFPYDMDSFEKEILNKLTTYNNKYVDKTNLSLDYLLSKEELNNLRKNNNPSKGQEDRELLLIERKKIEEKIKLLQDLQRKRKNLTDIEIKRLIDLKAKLRTVKKAIWKEEIKRYFT</sequence>
<keyword evidence="2" id="KW-1133">Transmembrane helix</keyword>
<evidence type="ECO:0000313" key="4">
    <source>
        <dbReference type="Proteomes" id="UP000831156"/>
    </source>
</evidence>